<evidence type="ECO:0000313" key="2">
    <source>
        <dbReference type="Proteomes" id="UP001160334"/>
    </source>
</evidence>
<gene>
    <name evidence="1" type="ORF">M2280_004078</name>
</gene>
<name>A0ABT6MEU3_9NOCA</name>
<comment type="caution">
    <text evidence="1">The sequence shown here is derived from an EMBL/GenBank/DDBJ whole genome shotgun (WGS) entry which is preliminary data.</text>
</comment>
<protein>
    <submittedName>
        <fullName evidence="1">Uncharacterized protein</fullName>
    </submittedName>
</protein>
<reference evidence="1 2" key="1">
    <citation type="submission" date="2023-04" db="EMBL/GenBank/DDBJ databases">
        <title>Forest soil microbial communities from Buena Vista Peninsula, Colon Province, Panama.</title>
        <authorList>
            <person name="Bouskill N."/>
        </authorList>
    </citation>
    <scope>NUCLEOTIDE SEQUENCE [LARGE SCALE GENOMIC DNA]</scope>
    <source>
        <strain evidence="1 2">CFH S0262</strain>
    </source>
</reference>
<evidence type="ECO:0000313" key="1">
    <source>
        <dbReference type="EMBL" id="MDH6282841.1"/>
    </source>
</evidence>
<dbReference type="RefSeq" id="WP_280762132.1">
    <property type="nucleotide sequence ID" value="NZ_JARXVC010000011.1"/>
</dbReference>
<accession>A0ABT6MEU3</accession>
<dbReference type="EMBL" id="JARXVC010000011">
    <property type="protein sequence ID" value="MDH6282841.1"/>
    <property type="molecule type" value="Genomic_DNA"/>
</dbReference>
<sequence>MADECTLMQIVEHGWVQADGSIDWTERSQYQVPASNRTRILKRDSEYPTGPDGWKIVPASHSVPGYMARIMWEDLRAYAPEHRTAS</sequence>
<keyword evidence="2" id="KW-1185">Reference proteome</keyword>
<organism evidence="1 2">
    <name type="scientific">Prescottella agglutinans</name>
    <dbReference type="NCBI Taxonomy" id="1644129"/>
    <lineage>
        <taxon>Bacteria</taxon>
        <taxon>Bacillati</taxon>
        <taxon>Actinomycetota</taxon>
        <taxon>Actinomycetes</taxon>
        <taxon>Mycobacteriales</taxon>
        <taxon>Nocardiaceae</taxon>
        <taxon>Prescottella</taxon>
    </lineage>
</organism>
<proteinExistence type="predicted"/>
<dbReference type="Proteomes" id="UP001160334">
    <property type="component" value="Unassembled WGS sequence"/>
</dbReference>